<keyword evidence="1" id="KW-0472">Membrane</keyword>
<organism evidence="2 3">
    <name type="scientific">Lacticaseibacillus jixianensis</name>
    <dbReference type="NCBI Taxonomy" id="2486012"/>
    <lineage>
        <taxon>Bacteria</taxon>
        <taxon>Bacillati</taxon>
        <taxon>Bacillota</taxon>
        <taxon>Bacilli</taxon>
        <taxon>Lactobacillales</taxon>
        <taxon>Lactobacillaceae</taxon>
        <taxon>Lacticaseibacillus</taxon>
    </lineage>
</organism>
<evidence type="ECO:0000313" key="3">
    <source>
        <dbReference type="Proteomes" id="UP001597249"/>
    </source>
</evidence>
<name>A0ABW4B8M3_9LACO</name>
<sequence length="125" mass="14348">MSDEVTRLDQMINNLTSADRAWFVKFAMYMRIYGWVRDQAAVSNELMAMAQDLRDAEQDEQDAAGYFGHSPRTMAQAILRQLPLIDWGTRLKWFFALASVAWLLLLMFAAGRSAVMQLSIFNFSL</sequence>
<accession>A0ABW4B8M3</accession>
<keyword evidence="1" id="KW-0812">Transmembrane</keyword>
<dbReference type="Proteomes" id="UP001597249">
    <property type="component" value="Unassembled WGS sequence"/>
</dbReference>
<reference evidence="3" key="1">
    <citation type="journal article" date="2019" name="Int. J. Syst. Evol. Microbiol.">
        <title>The Global Catalogue of Microorganisms (GCM) 10K type strain sequencing project: providing services to taxonomists for standard genome sequencing and annotation.</title>
        <authorList>
            <consortium name="The Broad Institute Genomics Platform"/>
            <consortium name="The Broad Institute Genome Sequencing Center for Infectious Disease"/>
            <person name="Wu L."/>
            <person name="Ma J."/>
        </authorList>
    </citation>
    <scope>NUCLEOTIDE SEQUENCE [LARGE SCALE GENOMIC DNA]</scope>
    <source>
        <strain evidence="3">CCM 8911</strain>
    </source>
</reference>
<gene>
    <name evidence="2" type="ORF">ACFQ3L_06625</name>
</gene>
<dbReference type="RefSeq" id="WP_125586805.1">
    <property type="nucleotide sequence ID" value="NZ_JBHTMO010000020.1"/>
</dbReference>
<dbReference type="SUPFAM" id="SSF158560">
    <property type="entry name" value="BH3980-like"/>
    <property type="match status" value="1"/>
</dbReference>
<keyword evidence="3" id="KW-1185">Reference proteome</keyword>
<evidence type="ECO:0000313" key="2">
    <source>
        <dbReference type="EMBL" id="MFD1393244.1"/>
    </source>
</evidence>
<proteinExistence type="predicted"/>
<keyword evidence="1" id="KW-1133">Transmembrane helix</keyword>
<protein>
    <submittedName>
        <fullName evidence="2">Uncharacterized protein</fullName>
    </submittedName>
</protein>
<dbReference type="EMBL" id="JBHTMO010000020">
    <property type="protein sequence ID" value="MFD1393244.1"/>
    <property type="molecule type" value="Genomic_DNA"/>
</dbReference>
<evidence type="ECO:0000256" key="1">
    <source>
        <dbReference type="SAM" id="Phobius"/>
    </source>
</evidence>
<feature type="transmembrane region" description="Helical" evidence="1">
    <location>
        <begin position="93"/>
        <end position="115"/>
    </location>
</feature>
<comment type="caution">
    <text evidence="2">The sequence shown here is derived from an EMBL/GenBank/DDBJ whole genome shotgun (WGS) entry which is preliminary data.</text>
</comment>